<keyword evidence="2 6" id="KW-0812">Transmembrane</keyword>
<evidence type="ECO:0000256" key="6">
    <source>
        <dbReference type="SAM" id="Phobius"/>
    </source>
</evidence>
<dbReference type="PROSITE" id="PS52015">
    <property type="entry name" value="TONB_CTD"/>
    <property type="match status" value="1"/>
</dbReference>
<organism evidence="8">
    <name type="scientific">marine metagenome</name>
    <dbReference type="NCBI Taxonomy" id="408172"/>
    <lineage>
        <taxon>unclassified sequences</taxon>
        <taxon>metagenomes</taxon>
        <taxon>ecological metagenomes</taxon>
    </lineage>
</organism>
<gene>
    <name evidence="8" type="ORF">METZ01_LOCUS70100</name>
</gene>
<sequence length="262" mass="28217">MDSTTDILRARVAMGDRPGGTYAISLAGHVGFVLFAIAFPSGLLSTEGADVMDNVMSISLGGPVGASQGGQTALAARPVQEVLPLEEADRPQWIQPPAPAQPEEVVRTPDAPRRLESERVTEPAPEESRGRTPTRGPELREGTALADTGARGLGVGLSGGGLGSGGYLEVGDFCCPEYLGIMTQLIRQRWVNQQEFTGSVMMKFTIERDGQIVNIARETTSGYLALDQSAERALRLTRVLPPLPTRFPEDDLTVHLNFEYQR</sequence>
<feature type="region of interest" description="Disordered" evidence="5">
    <location>
        <begin position="89"/>
        <end position="140"/>
    </location>
</feature>
<feature type="domain" description="TonB C-terminal" evidence="7">
    <location>
        <begin position="172"/>
        <end position="262"/>
    </location>
</feature>
<dbReference type="InterPro" id="IPR037682">
    <property type="entry name" value="TonB_C"/>
</dbReference>
<dbReference type="InterPro" id="IPR006260">
    <property type="entry name" value="TonB/TolA_C"/>
</dbReference>
<dbReference type="Pfam" id="PF13103">
    <property type="entry name" value="TonB_2"/>
    <property type="match status" value="1"/>
</dbReference>
<feature type="compositionally biased region" description="Basic and acidic residues" evidence="5">
    <location>
        <begin position="104"/>
        <end position="130"/>
    </location>
</feature>
<evidence type="ECO:0000313" key="8">
    <source>
        <dbReference type="EMBL" id="SVA17246.1"/>
    </source>
</evidence>
<name>A0A381TME1_9ZZZZ</name>
<evidence type="ECO:0000259" key="7">
    <source>
        <dbReference type="PROSITE" id="PS52015"/>
    </source>
</evidence>
<reference evidence="8" key="1">
    <citation type="submission" date="2018-05" db="EMBL/GenBank/DDBJ databases">
        <authorList>
            <person name="Lanie J.A."/>
            <person name="Ng W.-L."/>
            <person name="Kazmierczak K.M."/>
            <person name="Andrzejewski T.M."/>
            <person name="Davidsen T.M."/>
            <person name="Wayne K.J."/>
            <person name="Tettelin H."/>
            <person name="Glass J.I."/>
            <person name="Rusch D."/>
            <person name="Podicherti R."/>
            <person name="Tsui H.-C.T."/>
            <person name="Winkler M.E."/>
        </authorList>
    </citation>
    <scope>NUCLEOTIDE SEQUENCE</scope>
</reference>
<dbReference type="Gene3D" id="3.30.1150.10">
    <property type="match status" value="1"/>
</dbReference>
<evidence type="ECO:0000256" key="2">
    <source>
        <dbReference type="ARBA" id="ARBA00022692"/>
    </source>
</evidence>
<accession>A0A381TME1</accession>
<comment type="subcellular location">
    <subcellularLocation>
        <location evidence="1">Membrane</location>
        <topology evidence="1">Single-pass membrane protein</topology>
    </subcellularLocation>
</comment>
<dbReference type="NCBIfam" id="TIGR01352">
    <property type="entry name" value="tonB_Cterm"/>
    <property type="match status" value="1"/>
</dbReference>
<dbReference type="GO" id="GO:0055085">
    <property type="term" value="P:transmembrane transport"/>
    <property type="evidence" value="ECO:0007669"/>
    <property type="project" value="InterPro"/>
</dbReference>
<proteinExistence type="predicted"/>
<feature type="transmembrane region" description="Helical" evidence="6">
    <location>
        <begin position="21"/>
        <end position="44"/>
    </location>
</feature>
<keyword evidence="4 6" id="KW-0472">Membrane</keyword>
<protein>
    <recommendedName>
        <fullName evidence="7">TonB C-terminal domain-containing protein</fullName>
    </recommendedName>
</protein>
<evidence type="ECO:0000256" key="3">
    <source>
        <dbReference type="ARBA" id="ARBA00022989"/>
    </source>
</evidence>
<dbReference type="SUPFAM" id="SSF74653">
    <property type="entry name" value="TolA/TonB C-terminal domain"/>
    <property type="match status" value="1"/>
</dbReference>
<evidence type="ECO:0000256" key="5">
    <source>
        <dbReference type="SAM" id="MobiDB-lite"/>
    </source>
</evidence>
<evidence type="ECO:0000256" key="1">
    <source>
        <dbReference type="ARBA" id="ARBA00004167"/>
    </source>
</evidence>
<dbReference type="AlphaFoldDB" id="A0A381TME1"/>
<keyword evidence="3 6" id="KW-1133">Transmembrane helix</keyword>
<dbReference type="GO" id="GO:0016020">
    <property type="term" value="C:membrane"/>
    <property type="evidence" value="ECO:0007669"/>
    <property type="project" value="UniProtKB-SubCell"/>
</dbReference>
<evidence type="ECO:0000256" key="4">
    <source>
        <dbReference type="ARBA" id="ARBA00023136"/>
    </source>
</evidence>
<dbReference type="EMBL" id="UINC01004842">
    <property type="protein sequence ID" value="SVA17246.1"/>
    <property type="molecule type" value="Genomic_DNA"/>
</dbReference>